<evidence type="ECO:0000256" key="9">
    <source>
        <dbReference type="ARBA" id="ARBA00022848"/>
    </source>
</evidence>
<dbReference type="VEuPathDB" id="VectorBase:CSON009395"/>
<dbReference type="InterPro" id="IPR050196">
    <property type="entry name" value="Cytochrome_P450_Monoox"/>
</dbReference>
<accession>A0A336LZX9</accession>
<keyword evidence="9" id="KW-0492">Microsome</keyword>
<protein>
    <submittedName>
        <fullName evidence="15">CSON009395 protein</fullName>
    </submittedName>
</protein>
<evidence type="ECO:0000256" key="12">
    <source>
        <dbReference type="ARBA" id="ARBA00023033"/>
    </source>
</evidence>
<dbReference type="PRINTS" id="PR00385">
    <property type="entry name" value="P450"/>
</dbReference>
<dbReference type="InterPro" id="IPR036396">
    <property type="entry name" value="Cyt_P450_sf"/>
</dbReference>
<evidence type="ECO:0000256" key="5">
    <source>
        <dbReference type="ARBA" id="ARBA00010617"/>
    </source>
</evidence>
<evidence type="ECO:0000256" key="11">
    <source>
        <dbReference type="ARBA" id="ARBA00023004"/>
    </source>
</evidence>
<dbReference type="InterPro" id="IPR017972">
    <property type="entry name" value="Cyt_P450_CS"/>
</dbReference>
<comment type="cofactor">
    <cofactor evidence="1 14">
        <name>heme</name>
        <dbReference type="ChEBI" id="CHEBI:30413"/>
    </cofactor>
</comment>
<keyword evidence="7 14" id="KW-0479">Metal-binding</keyword>
<dbReference type="GO" id="GO:0004497">
    <property type="term" value="F:monooxygenase activity"/>
    <property type="evidence" value="ECO:0007669"/>
    <property type="project" value="UniProtKB-KW"/>
</dbReference>
<dbReference type="PROSITE" id="PS00086">
    <property type="entry name" value="CYTOCHROME_P450"/>
    <property type="match status" value="1"/>
</dbReference>
<evidence type="ECO:0000256" key="14">
    <source>
        <dbReference type="PIRSR" id="PIRSR602401-1"/>
    </source>
</evidence>
<keyword evidence="8" id="KW-0256">Endoplasmic reticulum</keyword>
<keyword evidence="12" id="KW-0503">Monooxygenase</keyword>
<evidence type="ECO:0000256" key="3">
    <source>
        <dbReference type="ARBA" id="ARBA00004174"/>
    </source>
</evidence>
<feature type="binding site" description="axial binding residue" evidence="14">
    <location>
        <position position="746"/>
    </location>
    <ligand>
        <name>heme</name>
        <dbReference type="ChEBI" id="CHEBI:30413"/>
    </ligand>
    <ligandPart>
        <name>Fe</name>
        <dbReference type="ChEBI" id="CHEBI:18248"/>
    </ligandPart>
</feature>
<keyword evidence="10" id="KW-0560">Oxidoreductase</keyword>
<proteinExistence type="inferred from homology"/>
<dbReference type="InterPro" id="IPR002401">
    <property type="entry name" value="Cyt_P450_E_grp-I"/>
</dbReference>
<dbReference type="GO" id="GO:0005789">
    <property type="term" value="C:endoplasmic reticulum membrane"/>
    <property type="evidence" value="ECO:0007669"/>
    <property type="project" value="UniProtKB-SubCell"/>
</dbReference>
<dbReference type="AlphaFoldDB" id="A0A336LZX9"/>
<gene>
    <name evidence="15" type="primary">CSON009395</name>
</gene>
<keyword evidence="6 14" id="KW-0349">Heme</keyword>
<dbReference type="Gene3D" id="1.10.630.10">
    <property type="entry name" value="Cytochrome P450"/>
    <property type="match status" value="2"/>
</dbReference>
<name>A0A336LZX9_CULSO</name>
<organism evidence="15">
    <name type="scientific">Culicoides sonorensis</name>
    <name type="common">Biting midge</name>
    <dbReference type="NCBI Taxonomy" id="179676"/>
    <lineage>
        <taxon>Eukaryota</taxon>
        <taxon>Metazoa</taxon>
        <taxon>Ecdysozoa</taxon>
        <taxon>Arthropoda</taxon>
        <taxon>Hexapoda</taxon>
        <taxon>Insecta</taxon>
        <taxon>Pterygota</taxon>
        <taxon>Neoptera</taxon>
        <taxon>Endopterygota</taxon>
        <taxon>Diptera</taxon>
        <taxon>Nematocera</taxon>
        <taxon>Chironomoidea</taxon>
        <taxon>Ceratopogonidae</taxon>
        <taxon>Ceratopogoninae</taxon>
        <taxon>Culicoides</taxon>
        <taxon>Monoculicoides</taxon>
    </lineage>
</organism>
<comment type="function">
    <text evidence="2">May be involved in the metabolism of insect hormones and in the breakdown of synthetic insecticides.</text>
</comment>
<evidence type="ECO:0000256" key="10">
    <source>
        <dbReference type="ARBA" id="ARBA00023002"/>
    </source>
</evidence>
<evidence type="ECO:0000256" key="13">
    <source>
        <dbReference type="ARBA" id="ARBA00023136"/>
    </source>
</evidence>
<keyword evidence="13" id="KW-0472">Membrane</keyword>
<dbReference type="OMA" id="RCEEIDI"/>
<dbReference type="FunFam" id="1.10.630.10:FF:000035">
    <property type="entry name" value="CYtochrome P450 family"/>
    <property type="match status" value="1"/>
</dbReference>
<comment type="similarity">
    <text evidence="5">Belongs to the cytochrome P450 family.</text>
</comment>
<dbReference type="PANTHER" id="PTHR24291:SF187">
    <property type="entry name" value="CYTOCHROME P450 4AE1-RELATED"/>
    <property type="match status" value="1"/>
</dbReference>
<evidence type="ECO:0000256" key="1">
    <source>
        <dbReference type="ARBA" id="ARBA00001971"/>
    </source>
</evidence>
<dbReference type="Pfam" id="PF00067">
    <property type="entry name" value="p450"/>
    <property type="match status" value="2"/>
</dbReference>
<dbReference type="SUPFAM" id="SSF48264">
    <property type="entry name" value="Cytochrome P450"/>
    <property type="match status" value="2"/>
</dbReference>
<dbReference type="PRINTS" id="PR00463">
    <property type="entry name" value="EP450I"/>
</dbReference>
<evidence type="ECO:0000256" key="7">
    <source>
        <dbReference type="ARBA" id="ARBA00022723"/>
    </source>
</evidence>
<dbReference type="PANTHER" id="PTHR24291">
    <property type="entry name" value="CYTOCHROME P450 FAMILY 4"/>
    <property type="match status" value="1"/>
</dbReference>
<dbReference type="CDD" id="cd20628">
    <property type="entry name" value="CYP4"/>
    <property type="match status" value="1"/>
</dbReference>
<dbReference type="InterPro" id="IPR001128">
    <property type="entry name" value="Cyt_P450"/>
</dbReference>
<evidence type="ECO:0000256" key="2">
    <source>
        <dbReference type="ARBA" id="ARBA00003690"/>
    </source>
</evidence>
<dbReference type="GO" id="GO:0005506">
    <property type="term" value="F:iron ion binding"/>
    <property type="evidence" value="ECO:0007669"/>
    <property type="project" value="InterPro"/>
</dbReference>
<sequence length="803" mass="93630">MLFLLVSVIGIIPLFLLWNYLKWEAEDKKLGISGPKSTLILGNIPDLWQDIQSKTVFQKAAKFCDTYGDTYRLRIGSKLMILTRDVKIIEGIIHNPKFVKSDDYRFTEKWLGNGLIRSSGERWHKFRKLITPAFHFQILERFVVIFEEQTDVLVQNIMELCENRVIDVVPMFHAFALDVISDNKFLNATQELLHFMGMRFFSLLHSKDWFWYLSDSGKKEAEQISYIHRFVDQIINNRRSELLTQKGDGLAENQIGSGKVRPVLLDILLQSEVDGKPLNNEDIRAEVNTFMFAGHETTGTTLGFLFYVLAKYPEVQTRVWNEIQKLKLHKENNLLSMKAINGLNYAENVIRETLRLYPILSAHEVPELLFKQYGDTYRVRIGPNLLIFTRDVKIIESIVNNPKFVKSDDYKLYEPWLGNGIVLASGERWHKMRKLLTPAFHFQILERFIPIYQDQGKIFLRKIRELNENESINIVPWFHSFALDVIMESSIGVKLGAQSDPTSKFVKANKDLLDKIALRFYYPLYRFNFIWKLSSHYKRVSNCISYINEIVSKVINERRSNILNETSEKLEKQRPALLDILLQGTIDDKPLSNETICDEMKTFMMAGHETTGTTLSFITYMLAKYPHVQDEIYSELIKNYLDDCDKPLTIRDINSLAYLDCVIKETLRLFPILPDGFKQCGEDVKFGEYFVPANTPIVTCIIGLHSYEKYFENPDEFNPERWKDEMSAEKRNPYAYQPFSAGLRNCIGQKFAMLEMKTLLIEILREYVIELSPKDFEMKLRSTTLLYPGNGVQVKFKKRQELE</sequence>
<keyword evidence="11 14" id="KW-0408">Iron</keyword>
<evidence type="ECO:0000256" key="4">
    <source>
        <dbReference type="ARBA" id="ARBA00004406"/>
    </source>
</evidence>
<dbReference type="GO" id="GO:0016705">
    <property type="term" value="F:oxidoreductase activity, acting on paired donors, with incorporation or reduction of molecular oxygen"/>
    <property type="evidence" value="ECO:0007669"/>
    <property type="project" value="InterPro"/>
</dbReference>
<reference evidence="15" key="1">
    <citation type="submission" date="2018-07" db="EMBL/GenBank/DDBJ databases">
        <authorList>
            <person name="Quirk P.G."/>
            <person name="Krulwich T.A."/>
        </authorList>
    </citation>
    <scope>NUCLEOTIDE SEQUENCE</scope>
</reference>
<dbReference type="GO" id="GO:0020037">
    <property type="term" value="F:heme binding"/>
    <property type="evidence" value="ECO:0007669"/>
    <property type="project" value="InterPro"/>
</dbReference>
<evidence type="ECO:0000256" key="8">
    <source>
        <dbReference type="ARBA" id="ARBA00022824"/>
    </source>
</evidence>
<evidence type="ECO:0000256" key="6">
    <source>
        <dbReference type="ARBA" id="ARBA00022617"/>
    </source>
</evidence>
<comment type="subcellular location">
    <subcellularLocation>
        <location evidence="4">Endoplasmic reticulum membrane</location>
        <topology evidence="4">Peripheral membrane protein</topology>
    </subcellularLocation>
    <subcellularLocation>
        <location evidence="3">Microsome membrane</location>
        <topology evidence="3">Peripheral membrane protein</topology>
    </subcellularLocation>
</comment>
<evidence type="ECO:0000313" key="15">
    <source>
        <dbReference type="EMBL" id="SSX23636.1"/>
    </source>
</evidence>
<dbReference type="EMBL" id="UFQT01000372">
    <property type="protein sequence ID" value="SSX23636.1"/>
    <property type="molecule type" value="Genomic_DNA"/>
</dbReference>